<proteinExistence type="predicted"/>
<organism evidence="2 3">
    <name type="scientific">Denticeps clupeoides</name>
    <name type="common">denticle herring</name>
    <dbReference type="NCBI Taxonomy" id="299321"/>
    <lineage>
        <taxon>Eukaryota</taxon>
        <taxon>Metazoa</taxon>
        <taxon>Chordata</taxon>
        <taxon>Craniata</taxon>
        <taxon>Vertebrata</taxon>
        <taxon>Euteleostomi</taxon>
        <taxon>Actinopterygii</taxon>
        <taxon>Neopterygii</taxon>
        <taxon>Teleostei</taxon>
        <taxon>Clupei</taxon>
        <taxon>Clupeiformes</taxon>
        <taxon>Denticipitoidei</taxon>
        <taxon>Denticipitidae</taxon>
        <taxon>Denticeps</taxon>
    </lineage>
</organism>
<evidence type="ECO:0000313" key="3">
    <source>
        <dbReference type="Proteomes" id="UP000694580"/>
    </source>
</evidence>
<evidence type="ECO:0000256" key="1">
    <source>
        <dbReference type="SAM" id="MobiDB-lite"/>
    </source>
</evidence>
<reference evidence="2 3" key="1">
    <citation type="submission" date="2020-06" db="EMBL/GenBank/DDBJ databases">
        <authorList>
            <consortium name="Wellcome Sanger Institute Data Sharing"/>
        </authorList>
    </citation>
    <scope>NUCLEOTIDE SEQUENCE [LARGE SCALE GENOMIC DNA]</scope>
</reference>
<protein>
    <submittedName>
        <fullName evidence="2">Uncharacterized protein</fullName>
    </submittedName>
</protein>
<name>A0AAY4E873_9TELE</name>
<reference evidence="2" key="3">
    <citation type="submission" date="2025-09" db="UniProtKB">
        <authorList>
            <consortium name="Ensembl"/>
        </authorList>
    </citation>
    <scope>IDENTIFICATION</scope>
</reference>
<dbReference type="AlphaFoldDB" id="A0AAY4E873"/>
<sequence length="80" mass="9169">MNYFSLKKKKTIITIYSESALCTIDHRSSHPESRKTTGEAEEECSHSHFSDFPSNVKCRPIRNNNMQKNNTNLSCCTEKA</sequence>
<dbReference type="Ensembl" id="ENSDCDT00010064397.1">
    <property type="protein sequence ID" value="ENSDCDP00010053863.1"/>
    <property type="gene ID" value="ENSDCDG00010031215.1"/>
</dbReference>
<evidence type="ECO:0000313" key="2">
    <source>
        <dbReference type="Ensembl" id="ENSDCDP00010053863.1"/>
    </source>
</evidence>
<dbReference type="Proteomes" id="UP000694580">
    <property type="component" value="Chromosome 8"/>
</dbReference>
<reference evidence="2" key="2">
    <citation type="submission" date="2025-08" db="UniProtKB">
        <authorList>
            <consortium name="Ensembl"/>
        </authorList>
    </citation>
    <scope>IDENTIFICATION</scope>
</reference>
<keyword evidence="3" id="KW-1185">Reference proteome</keyword>
<accession>A0AAY4E873</accession>
<feature type="region of interest" description="Disordered" evidence="1">
    <location>
        <begin position="27"/>
        <end position="46"/>
    </location>
</feature>